<evidence type="ECO:0000256" key="6">
    <source>
        <dbReference type="ARBA" id="ARBA00023157"/>
    </source>
</evidence>
<evidence type="ECO:0000256" key="10">
    <source>
        <dbReference type="PIRSR" id="PIRSR601929-3"/>
    </source>
</evidence>
<evidence type="ECO:0000256" key="4">
    <source>
        <dbReference type="ARBA" id="ARBA00022525"/>
    </source>
</evidence>
<dbReference type="InterPro" id="IPR006045">
    <property type="entry name" value="Cupin_1"/>
</dbReference>
<sequence>MNTIYELFLCTTLLILVFLPCYQADPDPLQDFCVADPTSGITVNGFACKAARAARSSDFFSSAISKGGSTDNPNGSNATVMDATVFPGLNTLGVSMNRVDFEEGGINPPHVHPRASEVGYVAEGILYVGILSTENKLYSKILKAGESFVMPRGLLHFQYNMGPGKATQFVSFNSQKPGIVFAPQTLFGSKPEIPTEILAKAFRVDTDTIEYIKSKFQDDCSSGVEAA</sequence>
<comment type="subcellular location">
    <subcellularLocation>
        <location evidence="1 11">Secreted</location>
        <location evidence="1 11">Extracellular space</location>
        <location evidence="1 11">Apoplast</location>
    </subcellularLocation>
</comment>
<evidence type="ECO:0000256" key="3">
    <source>
        <dbReference type="ARBA" id="ARBA00022523"/>
    </source>
</evidence>
<dbReference type="InterPro" id="IPR011051">
    <property type="entry name" value="RmlC_Cupin_sf"/>
</dbReference>
<feature type="binding site" evidence="8">
    <location>
        <position position="117"/>
    </location>
    <ligand>
        <name>oxalate</name>
        <dbReference type="ChEBI" id="CHEBI:30623"/>
    </ligand>
</feature>
<dbReference type="CDD" id="cd02241">
    <property type="entry name" value="cupin_OxOx"/>
    <property type="match status" value="1"/>
</dbReference>
<dbReference type="FunFam" id="2.60.120.10:FF:000005">
    <property type="entry name" value="Germin-like protein subfamily 1 member 8"/>
    <property type="match status" value="1"/>
</dbReference>
<evidence type="ECO:0000256" key="2">
    <source>
        <dbReference type="ARBA" id="ARBA00007456"/>
    </source>
</evidence>
<keyword evidence="5 8" id="KW-0479">Metal-binding</keyword>
<evidence type="ECO:0000313" key="14">
    <source>
        <dbReference type="Proteomes" id="UP001210211"/>
    </source>
</evidence>
<dbReference type="InterPro" id="IPR001929">
    <property type="entry name" value="Germin"/>
</dbReference>
<evidence type="ECO:0000256" key="7">
    <source>
        <dbReference type="ARBA" id="ARBA00023211"/>
    </source>
</evidence>
<dbReference type="GO" id="GO:0030145">
    <property type="term" value="F:manganese ion binding"/>
    <property type="evidence" value="ECO:0007669"/>
    <property type="project" value="UniProtKB-UniRule"/>
</dbReference>
<dbReference type="AlphaFoldDB" id="A0AAD6EJY8"/>
<evidence type="ECO:0000256" key="9">
    <source>
        <dbReference type="PIRSR" id="PIRSR601929-2"/>
    </source>
</evidence>
<evidence type="ECO:0000259" key="12">
    <source>
        <dbReference type="SMART" id="SM00835"/>
    </source>
</evidence>
<dbReference type="Pfam" id="PF00190">
    <property type="entry name" value="Cupin_1"/>
    <property type="match status" value="1"/>
</dbReference>
<comment type="similarity">
    <text evidence="2 11">Belongs to the germin family.</text>
</comment>
<feature type="binding site" evidence="8">
    <location>
        <position position="112"/>
    </location>
    <ligand>
        <name>oxalate</name>
        <dbReference type="ChEBI" id="CHEBI:30623"/>
    </ligand>
</feature>
<feature type="disulfide bond" evidence="10">
    <location>
        <begin position="33"/>
        <end position="48"/>
    </location>
</feature>
<feature type="chain" id="PRO_5041781636" description="Germin-like protein" evidence="11">
    <location>
        <begin position="25"/>
        <end position="227"/>
    </location>
</feature>
<feature type="domain" description="Cupin type-1" evidence="12">
    <location>
        <begin position="62"/>
        <end position="210"/>
    </location>
</feature>
<evidence type="ECO:0000256" key="8">
    <source>
        <dbReference type="PIRSR" id="PIRSR601929-1"/>
    </source>
</evidence>
<accession>A0AAD6EJY8</accession>
<evidence type="ECO:0000256" key="11">
    <source>
        <dbReference type="RuleBase" id="RU366015"/>
    </source>
</evidence>
<keyword evidence="11" id="KW-0732">Signal</keyword>
<proteinExistence type="inferred from homology"/>
<name>A0AAD6EJY8_9POAL</name>
<dbReference type="GO" id="GO:0048046">
    <property type="term" value="C:apoplast"/>
    <property type="evidence" value="ECO:0007669"/>
    <property type="project" value="UniProtKB-SubCell"/>
</dbReference>
<dbReference type="PROSITE" id="PS00725">
    <property type="entry name" value="GERMIN"/>
    <property type="match status" value="1"/>
</dbReference>
<dbReference type="PRINTS" id="PR00325">
    <property type="entry name" value="GERMIN"/>
</dbReference>
<feature type="binding site" evidence="8">
    <location>
        <position position="97"/>
    </location>
    <ligand>
        <name>oxalate</name>
        <dbReference type="ChEBI" id="CHEBI:30623"/>
    </ligand>
</feature>
<feature type="signal peptide" evidence="11">
    <location>
        <begin position="1"/>
        <end position="24"/>
    </location>
</feature>
<dbReference type="InterPro" id="IPR019780">
    <property type="entry name" value="Germin_Mn-BS"/>
</dbReference>
<organism evidence="13 14">
    <name type="scientific">Rhynchospora tenuis</name>
    <dbReference type="NCBI Taxonomy" id="198213"/>
    <lineage>
        <taxon>Eukaryota</taxon>
        <taxon>Viridiplantae</taxon>
        <taxon>Streptophyta</taxon>
        <taxon>Embryophyta</taxon>
        <taxon>Tracheophyta</taxon>
        <taxon>Spermatophyta</taxon>
        <taxon>Magnoliopsida</taxon>
        <taxon>Liliopsida</taxon>
        <taxon>Poales</taxon>
        <taxon>Cyperaceae</taxon>
        <taxon>Cyperoideae</taxon>
        <taxon>Rhynchosporeae</taxon>
        <taxon>Rhynchospora</taxon>
    </lineage>
</organism>
<keyword evidence="6 10" id="KW-1015">Disulfide bond</keyword>
<protein>
    <recommendedName>
        <fullName evidence="11">Germin-like protein</fullName>
    </recommendedName>
</protein>
<dbReference type="PANTHER" id="PTHR31238">
    <property type="entry name" value="GERMIN-LIKE PROTEIN SUBFAMILY 3 MEMBER 3"/>
    <property type="match status" value="1"/>
</dbReference>
<dbReference type="EMBL" id="JAMRDG010000002">
    <property type="protein sequence ID" value="KAJ3687241.1"/>
    <property type="molecule type" value="Genomic_DNA"/>
</dbReference>
<reference evidence="13 14" key="1">
    <citation type="journal article" date="2022" name="Cell">
        <title>Repeat-based holocentromeres influence genome architecture and karyotype evolution.</title>
        <authorList>
            <person name="Hofstatter P.G."/>
            <person name="Thangavel G."/>
            <person name="Lux T."/>
            <person name="Neumann P."/>
            <person name="Vondrak T."/>
            <person name="Novak P."/>
            <person name="Zhang M."/>
            <person name="Costa L."/>
            <person name="Castellani M."/>
            <person name="Scott A."/>
            <person name="Toegelov H."/>
            <person name="Fuchs J."/>
            <person name="Mata-Sucre Y."/>
            <person name="Dias Y."/>
            <person name="Vanzela A.L.L."/>
            <person name="Huettel B."/>
            <person name="Almeida C.C.S."/>
            <person name="Simkova H."/>
            <person name="Souza G."/>
            <person name="Pedrosa-Harand A."/>
            <person name="Macas J."/>
            <person name="Mayer K.F.X."/>
            <person name="Houben A."/>
            <person name="Marques A."/>
        </authorList>
    </citation>
    <scope>NUCLEOTIDE SEQUENCE [LARGE SCALE GENOMIC DNA]</scope>
    <source>
        <strain evidence="13">RhyTen1mFocal</strain>
    </source>
</reference>
<dbReference type="SUPFAM" id="SSF51182">
    <property type="entry name" value="RmlC-like cupins"/>
    <property type="match status" value="1"/>
</dbReference>
<comment type="caution">
    <text evidence="13">The sequence shown here is derived from an EMBL/GenBank/DDBJ whole genome shotgun (WGS) entry which is preliminary data.</text>
</comment>
<feature type="binding site" evidence="9">
    <location>
        <position position="117"/>
    </location>
    <ligand>
        <name>Mn(2+)</name>
        <dbReference type="ChEBI" id="CHEBI:29035"/>
    </ligand>
</feature>
<feature type="binding site" evidence="9">
    <location>
        <position position="156"/>
    </location>
    <ligand>
        <name>Mn(2+)</name>
        <dbReference type="ChEBI" id="CHEBI:29035"/>
    </ligand>
</feature>
<feature type="binding site" evidence="8">
    <location>
        <position position="107"/>
    </location>
    <ligand>
        <name>oxalate</name>
        <dbReference type="ChEBI" id="CHEBI:30623"/>
    </ligand>
</feature>
<feature type="binding site" evidence="9">
    <location>
        <position position="110"/>
    </location>
    <ligand>
        <name>Mn(2+)</name>
        <dbReference type="ChEBI" id="CHEBI:29035"/>
    </ligand>
</feature>
<dbReference type="Proteomes" id="UP001210211">
    <property type="component" value="Unassembled WGS sequence"/>
</dbReference>
<evidence type="ECO:0000256" key="1">
    <source>
        <dbReference type="ARBA" id="ARBA00004271"/>
    </source>
</evidence>
<keyword evidence="7 8" id="KW-0464">Manganese</keyword>
<dbReference type="SMART" id="SM00835">
    <property type="entry name" value="Cupin_1"/>
    <property type="match status" value="1"/>
</dbReference>
<dbReference type="InterPro" id="IPR014710">
    <property type="entry name" value="RmlC-like_jellyroll"/>
</dbReference>
<keyword evidence="4 11" id="KW-0964">Secreted</keyword>
<feature type="binding site" evidence="9">
    <location>
        <position position="112"/>
    </location>
    <ligand>
        <name>Mn(2+)</name>
        <dbReference type="ChEBI" id="CHEBI:29035"/>
    </ligand>
</feature>
<keyword evidence="14" id="KW-1185">Reference proteome</keyword>
<keyword evidence="3 11" id="KW-0052">Apoplast</keyword>
<dbReference type="Gene3D" id="2.60.120.10">
    <property type="entry name" value="Jelly Rolls"/>
    <property type="match status" value="1"/>
</dbReference>
<gene>
    <name evidence="13" type="ORF">LUZ61_016405</name>
</gene>
<evidence type="ECO:0000313" key="13">
    <source>
        <dbReference type="EMBL" id="KAJ3687241.1"/>
    </source>
</evidence>
<evidence type="ECO:0000256" key="5">
    <source>
        <dbReference type="ARBA" id="ARBA00022723"/>
    </source>
</evidence>